<gene>
    <name evidence="1" type="ORF">HNY73_003348</name>
</gene>
<protein>
    <recommendedName>
        <fullName evidence="3">Peptidase aspartic putative domain-containing protein</fullName>
    </recommendedName>
</protein>
<reference evidence="1" key="2">
    <citation type="submission" date="2020-06" db="EMBL/GenBank/DDBJ databases">
        <authorList>
            <person name="Sheffer M."/>
        </authorList>
    </citation>
    <scope>NUCLEOTIDE SEQUENCE</scope>
</reference>
<dbReference type="EMBL" id="JABXBU010000002">
    <property type="protein sequence ID" value="KAF8795504.1"/>
    <property type="molecule type" value="Genomic_DNA"/>
</dbReference>
<dbReference type="Proteomes" id="UP000807504">
    <property type="component" value="Unassembled WGS sequence"/>
</dbReference>
<dbReference type="PANTHER" id="PTHR22955:SF65">
    <property type="entry name" value="INTEGRASE CATALYTIC DOMAIN-CONTAINING PROTEIN"/>
    <property type="match status" value="1"/>
</dbReference>
<dbReference type="AlphaFoldDB" id="A0A8T0FWJ3"/>
<keyword evidence="2" id="KW-1185">Reference proteome</keyword>
<dbReference type="PANTHER" id="PTHR22955">
    <property type="entry name" value="RETROTRANSPOSON"/>
    <property type="match status" value="1"/>
</dbReference>
<organism evidence="1 2">
    <name type="scientific">Argiope bruennichi</name>
    <name type="common">Wasp spider</name>
    <name type="synonym">Aranea bruennichi</name>
    <dbReference type="NCBI Taxonomy" id="94029"/>
    <lineage>
        <taxon>Eukaryota</taxon>
        <taxon>Metazoa</taxon>
        <taxon>Ecdysozoa</taxon>
        <taxon>Arthropoda</taxon>
        <taxon>Chelicerata</taxon>
        <taxon>Arachnida</taxon>
        <taxon>Araneae</taxon>
        <taxon>Araneomorphae</taxon>
        <taxon>Entelegynae</taxon>
        <taxon>Araneoidea</taxon>
        <taxon>Araneidae</taxon>
        <taxon>Argiope</taxon>
    </lineage>
</organism>
<name>A0A8T0FWJ3_ARGBR</name>
<accession>A0A8T0FWJ3</accession>
<evidence type="ECO:0000313" key="1">
    <source>
        <dbReference type="EMBL" id="KAF8795504.1"/>
    </source>
</evidence>
<comment type="caution">
    <text evidence="1">The sequence shown here is derived from an EMBL/GenBank/DDBJ whole genome shotgun (WGS) entry which is preliminary data.</text>
</comment>
<evidence type="ECO:0008006" key="3">
    <source>
        <dbReference type="Google" id="ProtNLM"/>
    </source>
</evidence>
<sequence length="261" mass="29570">MDILDLKNKWPSSAALNTVVKNACTFCNSDAHTALKCKHFSDKQKRYKLKKDGRSYRCMAYRHLISQCKVKIPPCETCQSLQHNSLFCPKNKIESSSSETETHGQEVVISSVLKAEENPGSYATLLQTANVQAENGANKIMARLLFDSGSQKSFLRSDLKQALNLKPIRQKKLLIYTFSKREPIEKIFEVVRLRIRTKFPLYQFLNIEFLASDVITGTGIYSNVDPKQVNRVIPATCISLTPSKIPPLSRSFWVLTICAMF</sequence>
<proteinExistence type="predicted"/>
<reference evidence="1" key="1">
    <citation type="journal article" date="2020" name="bioRxiv">
        <title>Chromosome-level reference genome of the European wasp spider Argiope bruennichi: a resource for studies on range expansion and evolutionary adaptation.</title>
        <authorList>
            <person name="Sheffer M.M."/>
            <person name="Hoppe A."/>
            <person name="Krehenwinkel H."/>
            <person name="Uhl G."/>
            <person name="Kuss A.W."/>
            <person name="Jensen L."/>
            <person name="Jensen C."/>
            <person name="Gillespie R.G."/>
            <person name="Hoff K.J."/>
            <person name="Prost S."/>
        </authorList>
    </citation>
    <scope>NUCLEOTIDE SEQUENCE</scope>
</reference>
<evidence type="ECO:0000313" key="2">
    <source>
        <dbReference type="Proteomes" id="UP000807504"/>
    </source>
</evidence>